<dbReference type="AlphaFoldDB" id="A0A484H356"/>
<comment type="caution">
    <text evidence="1">The sequence shown here is derived from an EMBL/GenBank/DDBJ whole genome shotgun (WGS) entry which is preliminary data.</text>
</comment>
<accession>A0A484H356</accession>
<reference evidence="1 2" key="1">
    <citation type="journal article" date="2018" name="Genomics">
        <title>Molecular footprints of inshore aquatic adaptation in Indo-Pacific humpback dolphin (Sousa chinensis).</title>
        <authorList>
            <person name="Ming Y."/>
            <person name="Jian J."/>
            <person name="Yu F."/>
            <person name="Yu X."/>
            <person name="Wang J."/>
            <person name="Liu W."/>
        </authorList>
    </citation>
    <scope>NUCLEOTIDE SEQUENCE [LARGE SCALE GENOMIC DNA]</scope>
    <source>
        <strain evidence="1">MY-2018</strain>
        <tissue evidence="1">Skin</tissue>
    </source>
</reference>
<organism evidence="1 2">
    <name type="scientific">Sousa chinensis</name>
    <name type="common">Indo-pacific humpbacked dolphin</name>
    <name type="synonym">Steno chinensis</name>
    <dbReference type="NCBI Taxonomy" id="103600"/>
    <lineage>
        <taxon>Eukaryota</taxon>
        <taxon>Metazoa</taxon>
        <taxon>Chordata</taxon>
        <taxon>Craniata</taxon>
        <taxon>Vertebrata</taxon>
        <taxon>Euteleostomi</taxon>
        <taxon>Mammalia</taxon>
        <taxon>Eutheria</taxon>
        <taxon>Laurasiatheria</taxon>
        <taxon>Artiodactyla</taxon>
        <taxon>Whippomorpha</taxon>
        <taxon>Cetacea</taxon>
        <taxon>Odontoceti</taxon>
        <taxon>Delphinidae</taxon>
        <taxon>Sousa</taxon>
    </lineage>
</organism>
<evidence type="ECO:0000313" key="1">
    <source>
        <dbReference type="EMBL" id="TEA41730.1"/>
    </source>
</evidence>
<gene>
    <name evidence="1" type="ORF">DBR06_SOUSAS26310009</name>
</gene>
<dbReference type="InterPro" id="IPR050462">
    <property type="entry name" value="Retroviral_Gag-Pol_poly"/>
</dbReference>
<evidence type="ECO:0000313" key="2">
    <source>
        <dbReference type="Proteomes" id="UP000295264"/>
    </source>
</evidence>
<proteinExistence type="predicted"/>
<dbReference type="InterPro" id="IPR010999">
    <property type="entry name" value="Retrovr_matrix"/>
</dbReference>
<dbReference type="SUPFAM" id="SSF47836">
    <property type="entry name" value="Retroviral matrix proteins"/>
    <property type="match status" value="1"/>
</dbReference>
<dbReference type="Proteomes" id="UP000295264">
    <property type="component" value="Unassembled WGS sequence"/>
</dbReference>
<dbReference type="PANTHER" id="PTHR33166">
    <property type="entry name" value="GAG_P30 DOMAIN-CONTAINING PROTEIN"/>
    <property type="match status" value="1"/>
</dbReference>
<dbReference type="Gene3D" id="1.10.150.180">
    <property type="entry name" value="Gamma-retroviral matrix domain"/>
    <property type="match status" value="1"/>
</dbReference>
<dbReference type="InterPro" id="IPR036946">
    <property type="entry name" value="G_retro_matrix_sf"/>
</dbReference>
<protein>
    <submittedName>
        <fullName evidence="1">Uncharacterized protein</fullName>
    </submittedName>
</protein>
<dbReference type="EMBL" id="QWLN02001056">
    <property type="protein sequence ID" value="TEA41730.1"/>
    <property type="molecule type" value="Genomic_DNA"/>
</dbReference>
<keyword evidence="2" id="KW-1185">Reference proteome</keyword>
<name>A0A484H356_SOUCH</name>
<sequence>MGNAQRIPQDSPLACIHNNWKQFKLDTWSQYALGDQEKWPQNGFLNFNSILQLDLFCKQSQNWGEDPYVQAYMKFYQDSSLR</sequence>
<feature type="non-terminal residue" evidence="1">
    <location>
        <position position="82"/>
    </location>
</feature>